<comment type="catalytic activity">
    <reaction evidence="6">
        <text>D-lyxose = D-xylulose</text>
        <dbReference type="Rhea" id="RHEA:14201"/>
        <dbReference type="ChEBI" id="CHEBI:16789"/>
        <dbReference type="ChEBI" id="CHEBI:17140"/>
        <dbReference type="EC" id="5.3.1.15"/>
    </reaction>
</comment>
<dbReference type="Pfam" id="PF07385">
    <property type="entry name" value="Lyx_isomer"/>
    <property type="match status" value="1"/>
</dbReference>
<evidence type="ECO:0000256" key="5">
    <source>
        <dbReference type="ARBA" id="ARBA00023277"/>
    </source>
</evidence>
<evidence type="ECO:0000313" key="9">
    <source>
        <dbReference type="EMBL" id="CDZ23788.1"/>
    </source>
</evidence>
<dbReference type="Proteomes" id="UP000032431">
    <property type="component" value="Chromosome I"/>
</dbReference>
<evidence type="ECO:0000256" key="4">
    <source>
        <dbReference type="ARBA" id="ARBA00023235"/>
    </source>
</evidence>
<evidence type="ECO:0000313" key="10">
    <source>
        <dbReference type="Proteomes" id="UP000032431"/>
    </source>
</evidence>
<sequence length="187" mass="21470">MKAGNRMISRKQYETICEKVLKFFEKASIAITEDEKKKIEVADFGLNDIENTGLQLVTFVNTDRVCAKEMVLFPHQTCPEHRHPEMGNSPGKEETFRCRYGKVYLYVEGEKTENPHCKPPAGSEQYYTVFHEIVLNPGEQYTIYPNTLHWFQAGDDGAIVSEFSTHSEDSLDIFTDVRIDRIPKIGD</sequence>
<organism evidence="9 10">
    <name type="scientific">[Clostridium] cellulosi</name>
    <dbReference type="NCBI Taxonomy" id="29343"/>
    <lineage>
        <taxon>Bacteria</taxon>
        <taxon>Bacillati</taxon>
        <taxon>Bacillota</taxon>
        <taxon>Clostridia</taxon>
        <taxon>Eubacteriales</taxon>
        <taxon>Oscillospiraceae</taxon>
        <taxon>Oscillospiraceae incertae sedis</taxon>
    </lineage>
</organism>
<evidence type="ECO:0000256" key="3">
    <source>
        <dbReference type="ARBA" id="ARBA00023211"/>
    </source>
</evidence>
<keyword evidence="3" id="KW-0464">Manganese</keyword>
<name>A0A078KMU4_9FIRM</name>
<comment type="cofactor">
    <cofactor evidence="1">
        <name>Mn(2+)</name>
        <dbReference type="ChEBI" id="CHEBI:29035"/>
    </cofactor>
</comment>
<dbReference type="CDD" id="cd20308">
    <property type="entry name" value="cupin_YdaE"/>
    <property type="match status" value="1"/>
</dbReference>
<dbReference type="KEGG" id="ccel:CCDG5_0659"/>
<dbReference type="HOGENOM" id="CLU_1553334_0_0_9"/>
<proteinExistence type="inferred from homology"/>
<evidence type="ECO:0000256" key="1">
    <source>
        <dbReference type="ARBA" id="ARBA00001936"/>
    </source>
</evidence>
<dbReference type="GO" id="GO:0047828">
    <property type="term" value="F:D-lyxose ketol-isomerase activity"/>
    <property type="evidence" value="ECO:0007669"/>
    <property type="project" value="UniProtKB-EC"/>
</dbReference>
<dbReference type="SUPFAM" id="SSF51182">
    <property type="entry name" value="RmlC-like cupins"/>
    <property type="match status" value="1"/>
</dbReference>
<gene>
    <name evidence="9" type="ORF">CCDG5_0659</name>
</gene>
<keyword evidence="2" id="KW-0479">Metal-binding</keyword>
<protein>
    <recommendedName>
        <fullName evidence="8">D-lyxose ketol-isomerase</fullName>
        <ecNumber evidence="8">5.3.1.15</ecNumber>
    </recommendedName>
</protein>
<reference evidence="10" key="1">
    <citation type="submission" date="2014-07" db="EMBL/GenBank/DDBJ databases">
        <authorList>
            <person name="Wibberg D."/>
        </authorList>
    </citation>
    <scope>NUCLEOTIDE SEQUENCE [LARGE SCALE GENOMIC DNA]</scope>
    <source>
        <strain evidence="10">DG5</strain>
    </source>
</reference>
<dbReference type="PATRIC" id="fig|29343.3.peg.691"/>
<keyword evidence="10" id="KW-1185">Reference proteome</keyword>
<dbReference type="InterPro" id="IPR010864">
    <property type="entry name" value="D-lyxose_isomer"/>
</dbReference>
<dbReference type="EC" id="5.3.1.15" evidence="8"/>
<accession>A0A078KMU4</accession>
<dbReference type="STRING" id="29343.CCDG5_0659"/>
<evidence type="ECO:0000256" key="2">
    <source>
        <dbReference type="ARBA" id="ARBA00022723"/>
    </source>
</evidence>
<dbReference type="AlphaFoldDB" id="A0A078KMU4"/>
<evidence type="ECO:0000256" key="6">
    <source>
        <dbReference type="ARBA" id="ARBA00044907"/>
    </source>
</evidence>
<dbReference type="EMBL" id="LM995447">
    <property type="protein sequence ID" value="CDZ23788.1"/>
    <property type="molecule type" value="Genomic_DNA"/>
</dbReference>
<dbReference type="InterPro" id="IPR011051">
    <property type="entry name" value="RmlC_Cupin_sf"/>
</dbReference>
<evidence type="ECO:0000256" key="8">
    <source>
        <dbReference type="ARBA" id="ARBA00044972"/>
    </source>
</evidence>
<dbReference type="GO" id="GO:0046872">
    <property type="term" value="F:metal ion binding"/>
    <property type="evidence" value="ECO:0007669"/>
    <property type="project" value="UniProtKB-KW"/>
</dbReference>
<keyword evidence="5" id="KW-0119">Carbohydrate metabolism</keyword>
<keyword evidence="4 9" id="KW-0413">Isomerase</keyword>
<dbReference type="Gene3D" id="2.60.120.10">
    <property type="entry name" value="Jelly Rolls"/>
    <property type="match status" value="1"/>
</dbReference>
<evidence type="ECO:0000256" key="7">
    <source>
        <dbReference type="ARBA" id="ARBA00044951"/>
    </source>
</evidence>
<comment type="similarity">
    <text evidence="7">Belongs to the D-lyxose ketol-isomerase family.</text>
</comment>
<dbReference type="InterPro" id="IPR014710">
    <property type="entry name" value="RmlC-like_jellyroll"/>
</dbReference>